<dbReference type="EMBL" id="BAAATZ010000013">
    <property type="protein sequence ID" value="GAA2728722.1"/>
    <property type="molecule type" value="Genomic_DNA"/>
</dbReference>
<keyword evidence="1" id="KW-0238">DNA-binding</keyword>
<dbReference type="InterPro" id="IPR036390">
    <property type="entry name" value="WH_DNA-bd_sf"/>
</dbReference>
<accession>A0ABN3UAR1</accession>
<name>A0ABN3UAR1_9ACTN</name>
<dbReference type="SUPFAM" id="SSF46785">
    <property type="entry name" value="Winged helix' DNA-binding domain"/>
    <property type="match status" value="1"/>
</dbReference>
<evidence type="ECO:0000313" key="2">
    <source>
        <dbReference type="EMBL" id="GAA2728722.1"/>
    </source>
</evidence>
<dbReference type="InterPro" id="IPR000944">
    <property type="entry name" value="Tscrpt_reg_Rrf2"/>
</dbReference>
<proteinExistence type="predicted"/>
<dbReference type="Pfam" id="PF02082">
    <property type="entry name" value="Rrf2"/>
    <property type="match status" value="1"/>
</dbReference>
<reference evidence="2 3" key="1">
    <citation type="journal article" date="2019" name="Int. J. Syst. Evol. Microbiol.">
        <title>The Global Catalogue of Microorganisms (GCM) 10K type strain sequencing project: providing services to taxonomists for standard genome sequencing and annotation.</title>
        <authorList>
            <consortium name="The Broad Institute Genomics Platform"/>
            <consortium name="The Broad Institute Genome Sequencing Center for Infectious Disease"/>
            <person name="Wu L."/>
            <person name="Ma J."/>
        </authorList>
    </citation>
    <scope>NUCLEOTIDE SEQUENCE [LARGE SCALE GENOMIC DNA]</scope>
    <source>
        <strain evidence="2 3">JCM 8201</strain>
    </source>
</reference>
<sequence>MRISAKTDYALRALSQLASHSDRPVSSEELAQSQEIPHKFLEAIMAELRRTGLVVSQRGTGGGHRLSRPADRIVVADVIRALNGPLTVIRGECPQDVEYGPPAQSLQVVWVAVRATLRSILESVTLADVAAGRLPEHIGELAADPDAWVTHWYHDPTKKPAREGERR</sequence>
<dbReference type="Gene3D" id="1.10.10.10">
    <property type="entry name" value="Winged helix-like DNA-binding domain superfamily/Winged helix DNA-binding domain"/>
    <property type="match status" value="1"/>
</dbReference>
<evidence type="ECO:0000256" key="1">
    <source>
        <dbReference type="ARBA" id="ARBA00023125"/>
    </source>
</evidence>
<dbReference type="PANTHER" id="PTHR33221">
    <property type="entry name" value="WINGED HELIX-TURN-HELIX TRANSCRIPTIONAL REGULATOR, RRF2 FAMILY"/>
    <property type="match status" value="1"/>
</dbReference>
<protein>
    <submittedName>
        <fullName evidence="2">SUF system Fe-S cluster assembly regulator</fullName>
    </submittedName>
</protein>
<keyword evidence="3" id="KW-1185">Reference proteome</keyword>
<comment type="caution">
    <text evidence="2">The sequence shown here is derived from an EMBL/GenBank/DDBJ whole genome shotgun (WGS) entry which is preliminary data.</text>
</comment>
<dbReference type="RefSeq" id="WP_344451782.1">
    <property type="nucleotide sequence ID" value="NZ_BAAATZ010000013.1"/>
</dbReference>
<organism evidence="2 3">
    <name type="scientific">Actinocorallia aurantiaca</name>
    <dbReference type="NCBI Taxonomy" id="46204"/>
    <lineage>
        <taxon>Bacteria</taxon>
        <taxon>Bacillati</taxon>
        <taxon>Actinomycetota</taxon>
        <taxon>Actinomycetes</taxon>
        <taxon>Streptosporangiales</taxon>
        <taxon>Thermomonosporaceae</taxon>
        <taxon>Actinocorallia</taxon>
    </lineage>
</organism>
<dbReference type="NCBIfam" id="TIGR00738">
    <property type="entry name" value="rrf2_super"/>
    <property type="match status" value="1"/>
</dbReference>
<dbReference type="InterPro" id="IPR036388">
    <property type="entry name" value="WH-like_DNA-bd_sf"/>
</dbReference>
<gene>
    <name evidence="2" type="ORF">GCM10010439_37570</name>
</gene>
<dbReference type="PROSITE" id="PS51197">
    <property type="entry name" value="HTH_RRF2_2"/>
    <property type="match status" value="1"/>
</dbReference>
<dbReference type="PANTHER" id="PTHR33221:SF5">
    <property type="entry name" value="HTH-TYPE TRANSCRIPTIONAL REGULATOR ISCR"/>
    <property type="match status" value="1"/>
</dbReference>
<dbReference type="Proteomes" id="UP001501842">
    <property type="component" value="Unassembled WGS sequence"/>
</dbReference>
<evidence type="ECO:0000313" key="3">
    <source>
        <dbReference type="Proteomes" id="UP001501842"/>
    </source>
</evidence>